<accession>A0A0X3PUV4</accession>
<dbReference type="PANTHER" id="PTHR11127">
    <property type="entry name" value="60S RIBOSOMAL PROTEIN L14"/>
    <property type="match status" value="1"/>
</dbReference>
<dbReference type="InterPro" id="IPR014722">
    <property type="entry name" value="Rib_uL2_dom2"/>
</dbReference>
<dbReference type="GO" id="GO:0003735">
    <property type="term" value="F:structural constituent of ribosome"/>
    <property type="evidence" value="ECO:0007669"/>
    <property type="project" value="InterPro"/>
</dbReference>
<organism evidence="7">
    <name type="scientific">Schistocephalus solidus</name>
    <name type="common">Tapeworm</name>
    <dbReference type="NCBI Taxonomy" id="70667"/>
    <lineage>
        <taxon>Eukaryota</taxon>
        <taxon>Metazoa</taxon>
        <taxon>Spiralia</taxon>
        <taxon>Lophotrochozoa</taxon>
        <taxon>Platyhelminthes</taxon>
        <taxon>Cestoda</taxon>
        <taxon>Eucestoda</taxon>
        <taxon>Diphyllobothriidea</taxon>
        <taxon>Diphyllobothriidae</taxon>
        <taxon>Schistocephalus</taxon>
    </lineage>
</organism>
<dbReference type="Gene3D" id="6.10.250.2270">
    <property type="match status" value="1"/>
</dbReference>
<evidence type="ECO:0000256" key="4">
    <source>
        <dbReference type="ARBA" id="ARBA00035215"/>
    </source>
</evidence>
<keyword evidence="3" id="KW-0687">Ribonucleoprotein</keyword>
<dbReference type="InterPro" id="IPR008991">
    <property type="entry name" value="Translation_prot_SH3-like_sf"/>
</dbReference>
<evidence type="ECO:0000256" key="5">
    <source>
        <dbReference type="ARBA" id="ARBA00035318"/>
    </source>
</evidence>
<dbReference type="InterPro" id="IPR002784">
    <property type="entry name" value="Ribosomal_eL14_dom"/>
</dbReference>
<dbReference type="GO" id="GO:0006412">
    <property type="term" value="P:translation"/>
    <property type="evidence" value="ECO:0007669"/>
    <property type="project" value="InterPro"/>
</dbReference>
<proteinExistence type="inferred from homology"/>
<dbReference type="GO" id="GO:0042273">
    <property type="term" value="P:ribosomal large subunit biogenesis"/>
    <property type="evidence" value="ECO:0007669"/>
    <property type="project" value="TreeGrafter"/>
</dbReference>
<gene>
    <name evidence="7" type="primary">RL14</name>
    <name evidence="7" type="ORF">TR143550</name>
</gene>
<evidence type="ECO:0000256" key="2">
    <source>
        <dbReference type="ARBA" id="ARBA00022980"/>
    </source>
</evidence>
<dbReference type="AlphaFoldDB" id="A0A0X3PUV4"/>
<dbReference type="SUPFAM" id="SSF50104">
    <property type="entry name" value="Translation proteins SH3-like domain"/>
    <property type="match status" value="1"/>
</dbReference>
<dbReference type="CDD" id="cd23702">
    <property type="entry name" value="eL14"/>
    <property type="match status" value="1"/>
</dbReference>
<protein>
    <recommendedName>
        <fullName evidence="4">Large ribosomal subunit protein eL14</fullName>
    </recommendedName>
    <alternativeName>
        <fullName evidence="5">60S ribosomal protein L14</fullName>
    </alternativeName>
</protein>
<dbReference type="GO" id="GO:0022625">
    <property type="term" value="C:cytosolic large ribosomal subunit"/>
    <property type="evidence" value="ECO:0007669"/>
    <property type="project" value="TreeGrafter"/>
</dbReference>
<dbReference type="EMBL" id="GEEE01007580">
    <property type="protein sequence ID" value="JAP55645.1"/>
    <property type="molecule type" value="Transcribed_RNA"/>
</dbReference>
<dbReference type="PANTHER" id="PTHR11127:SF2">
    <property type="entry name" value="LARGE RIBOSOMAL SUBUNIT PROTEIN EL14"/>
    <property type="match status" value="1"/>
</dbReference>
<dbReference type="Gene3D" id="2.30.30.30">
    <property type="match status" value="1"/>
</dbReference>
<reference evidence="7" key="1">
    <citation type="submission" date="2016-01" db="EMBL/GenBank/DDBJ databases">
        <title>Reference transcriptome for the parasite Schistocephalus solidus: insights into the molecular evolution of parasitism.</title>
        <authorList>
            <person name="Hebert F.O."/>
            <person name="Grambauer S."/>
            <person name="Barber I."/>
            <person name="Landry C.R."/>
            <person name="Aubin-Horth N."/>
        </authorList>
    </citation>
    <scope>NUCLEOTIDE SEQUENCE</scope>
</reference>
<sequence>MVHYTRFVEVGRVVYIVYGSHQKKLAVIVEIIDQNRVLIDGPCTGVPRRPINLKKVHLTGITMKLPAKCGTLGVKDIWLRSKIDKKWQKSKWARKIEKKRIRAGLTDFERFQVMVARQKRNSIVRSFRMRKCTKAALVKMGHAKAKKTA</sequence>
<dbReference type="InterPro" id="IPR039660">
    <property type="entry name" value="Ribosomal_eL14"/>
</dbReference>
<evidence type="ECO:0000256" key="3">
    <source>
        <dbReference type="ARBA" id="ARBA00023274"/>
    </source>
</evidence>
<evidence type="ECO:0000256" key="1">
    <source>
        <dbReference type="ARBA" id="ARBA00006592"/>
    </source>
</evidence>
<comment type="similarity">
    <text evidence="1">Belongs to the eukaryotic ribosomal protein eL14 family.</text>
</comment>
<keyword evidence="2 7" id="KW-0689">Ribosomal protein</keyword>
<dbReference type="GO" id="GO:0003723">
    <property type="term" value="F:RNA binding"/>
    <property type="evidence" value="ECO:0007669"/>
    <property type="project" value="InterPro"/>
</dbReference>
<evidence type="ECO:0000313" key="7">
    <source>
        <dbReference type="EMBL" id="JAP55645.1"/>
    </source>
</evidence>
<name>A0A0X3PUV4_SCHSO</name>
<dbReference type="Pfam" id="PF01929">
    <property type="entry name" value="Ribosomal_L14e"/>
    <property type="match status" value="1"/>
</dbReference>
<evidence type="ECO:0000259" key="6">
    <source>
        <dbReference type="Pfam" id="PF01929"/>
    </source>
</evidence>
<feature type="domain" description="Large ribosomal subunit protein eL14" evidence="6">
    <location>
        <begin position="47"/>
        <end position="121"/>
    </location>
</feature>